<dbReference type="InterPro" id="IPR051400">
    <property type="entry name" value="HAD-like_hydrolase"/>
</dbReference>
<comment type="cofactor">
    <cofactor evidence="1">
        <name>Mg(2+)</name>
        <dbReference type="ChEBI" id="CHEBI:18420"/>
    </cofactor>
</comment>
<dbReference type="InterPro" id="IPR006439">
    <property type="entry name" value="HAD-SF_hydro_IA"/>
</dbReference>
<evidence type="ECO:0000256" key="1">
    <source>
        <dbReference type="ARBA" id="ARBA00001946"/>
    </source>
</evidence>
<keyword evidence="3" id="KW-0460">Magnesium</keyword>
<dbReference type="SUPFAM" id="SSF56784">
    <property type="entry name" value="HAD-like"/>
    <property type="match status" value="1"/>
</dbReference>
<dbReference type="EMBL" id="CYXM01000030">
    <property type="protein sequence ID" value="CUN29893.1"/>
    <property type="molecule type" value="Genomic_DNA"/>
</dbReference>
<dbReference type="Pfam" id="PF13419">
    <property type="entry name" value="HAD_2"/>
    <property type="match status" value="1"/>
</dbReference>
<dbReference type="SFLD" id="SFLDS00003">
    <property type="entry name" value="Haloacid_Dehalogenase"/>
    <property type="match status" value="1"/>
</dbReference>
<evidence type="ECO:0000256" key="3">
    <source>
        <dbReference type="ARBA" id="ARBA00022842"/>
    </source>
</evidence>
<dbReference type="GO" id="GO:0044281">
    <property type="term" value="P:small molecule metabolic process"/>
    <property type="evidence" value="ECO:0007669"/>
    <property type="project" value="UniProtKB-ARBA"/>
</dbReference>
<dbReference type="InterPro" id="IPR023198">
    <property type="entry name" value="PGP-like_dom2"/>
</dbReference>
<keyword evidence="2 4" id="KW-0378">Hydrolase</keyword>
<dbReference type="PANTHER" id="PTHR46470:SF4">
    <property type="entry name" value="5-AMINO-6-(5-PHOSPHO-D-RIBITYLAMINO)URACIL PHOSPHATASE YIGB"/>
    <property type="match status" value="1"/>
</dbReference>
<evidence type="ECO:0000313" key="5">
    <source>
        <dbReference type="Proteomes" id="UP000095673"/>
    </source>
</evidence>
<dbReference type="SFLD" id="SFLDG01129">
    <property type="entry name" value="C1.5:_HAD__Beta-PGM__Phosphata"/>
    <property type="match status" value="1"/>
</dbReference>
<dbReference type="RefSeq" id="WP_055238827.1">
    <property type="nucleotide sequence ID" value="NZ_CYXM01000030.1"/>
</dbReference>
<reference evidence="4 5" key="1">
    <citation type="submission" date="2015-09" db="EMBL/GenBank/DDBJ databases">
        <authorList>
            <consortium name="Pathogen Informatics"/>
        </authorList>
    </citation>
    <scope>NUCLEOTIDE SEQUENCE [LARGE SCALE GENOMIC DNA]</scope>
    <source>
        <strain evidence="4 5">2789STDY5834968</strain>
    </source>
</reference>
<dbReference type="Gene3D" id="3.40.50.1000">
    <property type="entry name" value="HAD superfamily/HAD-like"/>
    <property type="match status" value="1"/>
</dbReference>
<dbReference type="InterPro" id="IPR023214">
    <property type="entry name" value="HAD_sf"/>
</dbReference>
<sequence>MGRTATTGEFKDGSFKIKLTSSDKVSKYSVYFKDKKFELGKLTFNFSRETYSIPEKLVKFFNVTKTTDNTMNFLKNVDGLYDFYTESDKSFDGSINALKNATGIGKNSKVFSIFDKYGTKTVKTIEDVVGLIGAFIMIYFDLDNTLIDYNSSERKAIEFIFKEKYGLVLNNNQTDYWSKISRKYFDYYLSKQITFEEQGKNRFIKMLSYCGYVENEKIAMELFEEYQKQLENSWILFDDVVDMLHSLEGYRLGIISNGKSIQQRAKLSCTNIEKYFEIILISEETGFAKPSVDIFYEAVKQSGEKIDSVIYVGDNIKTDILPCEKIGMKCVLVDRNSICEKNICKIKNLYEIHNVLLNDIGQYNTELSIRSSAQ</sequence>
<dbReference type="PANTHER" id="PTHR46470">
    <property type="entry name" value="N-ACYLNEURAMINATE-9-PHOSPHATASE"/>
    <property type="match status" value="1"/>
</dbReference>
<accession>A0A173VRW4</accession>
<protein>
    <submittedName>
        <fullName evidence="4">Putative HAD-hydrolase yfnB</fullName>
        <ecNumber evidence="4">3.-.-.-</ecNumber>
    </submittedName>
</protein>
<proteinExistence type="predicted"/>
<evidence type="ECO:0000256" key="2">
    <source>
        <dbReference type="ARBA" id="ARBA00022801"/>
    </source>
</evidence>
<name>A0A173VRW4_9FIRM</name>
<dbReference type="Proteomes" id="UP000095673">
    <property type="component" value="Unassembled WGS sequence"/>
</dbReference>
<evidence type="ECO:0000313" key="4">
    <source>
        <dbReference type="EMBL" id="CUN29893.1"/>
    </source>
</evidence>
<dbReference type="EC" id="3.-.-.-" evidence="4"/>
<organism evidence="4 5">
    <name type="scientific">Agathobacter rectalis</name>
    <dbReference type="NCBI Taxonomy" id="39491"/>
    <lineage>
        <taxon>Bacteria</taxon>
        <taxon>Bacillati</taxon>
        <taxon>Bacillota</taxon>
        <taxon>Clostridia</taxon>
        <taxon>Lachnospirales</taxon>
        <taxon>Lachnospiraceae</taxon>
        <taxon>Agathobacter</taxon>
    </lineage>
</organism>
<dbReference type="AlphaFoldDB" id="A0A173VRW4"/>
<gene>
    <name evidence="4" type="primary">yfnB</name>
    <name evidence="4" type="ORF">ERS852580_03474</name>
</gene>
<dbReference type="InterPro" id="IPR041492">
    <property type="entry name" value="HAD_2"/>
</dbReference>
<dbReference type="InterPro" id="IPR036412">
    <property type="entry name" value="HAD-like_sf"/>
</dbReference>
<dbReference type="OrthoDB" id="9802350at2"/>
<dbReference type="Gene3D" id="1.10.150.240">
    <property type="entry name" value="Putative phosphatase, domain 2"/>
    <property type="match status" value="1"/>
</dbReference>
<dbReference type="GO" id="GO:0016787">
    <property type="term" value="F:hydrolase activity"/>
    <property type="evidence" value="ECO:0007669"/>
    <property type="project" value="UniProtKB-KW"/>
</dbReference>
<dbReference type="NCBIfam" id="TIGR01549">
    <property type="entry name" value="HAD-SF-IA-v1"/>
    <property type="match status" value="1"/>
</dbReference>